<dbReference type="Proteomes" id="UP000186955">
    <property type="component" value="Unassembled WGS sequence"/>
</dbReference>
<evidence type="ECO:0000313" key="2">
    <source>
        <dbReference type="Proteomes" id="UP000186955"/>
    </source>
</evidence>
<organism evidence="1 2">
    <name type="scientific">Penicillium subrubescens</name>
    <dbReference type="NCBI Taxonomy" id="1316194"/>
    <lineage>
        <taxon>Eukaryota</taxon>
        <taxon>Fungi</taxon>
        <taxon>Dikarya</taxon>
        <taxon>Ascomycota</taxon>
        <taxon>Pezizomycotina</taxon>
        <taxon>Eurotiomycetes</taxon>
        <taxon>Eurotiomycetidae</taxon>
        <taxon>Eurotiales</taxon>
        <taxon>Aspergillaceae</taxon>
        <taxon>Penicillium</taxon>
    </lineage>
</organism>
<comment type="caution">
    <text evidence="1">The sequence shown here is derived from an EMBL/GenBank/DDBJ whole genome shotgun (WGS) entry which is preliminary data.</text>
</comment>
<dbReference type="AlphaFoldDB" id="A0A1Q5SQZ0"/>
<sequence>MVLVSDILNQQRYRDIVLDCELLSGQWGPAVPSRRRAVHQWPPDAKMIQRLRWLAKNCHSDHPRSPDAKMAFVKPALVTLTQVPMVA</sequence>
<reference evidence="1 2" key="1">
    <citation type="submission" date="2016-10" db="EMBL/GenBank/DDBJ databases">
        <title>Genome sequence of the ascomycete fungus Penicillium subrubescens.</title>
        <authorList>
            <person name="De Vries R.P."/>
            <person name="Peng M."/>
            <person name="Dilokpimol A."/>
            <person name="Hilden K."/>
            <person name="Makela M.R."/>
            <person name="Grigoriev I."/>
            <person name="Riley R."/>
            <person name="Granchi Z."/>
        </authorList>
    </citation>
    <scope>NUCLEOTIDE SEQUENCE [LARGE SCALE GENOMIC DNA]</scope>
    <source>
        <strain evidence="1 2">CBS 132785</strain>
    </source>
</reference>
<proteinExistence type="predicted"/>
<dbReference type="EMBL" id="MNBE01000758">
    <property type="protein sequence ID" value="OKO90382.1"/>
    <property type="molecule type" value="Genomic_DNA"/>
</dbReference>
<gene>
    <name evidence="1" type="ORF">PENSUB_13515</name>
</gene>
<accession>A0A1Q5SQZ0</accession>
<name>A0A1Q5SQZ0_9EURO</name>
<protein>
    <submittedName>
        <fullName evidence="1">Uncharacterized protein</fullName>
    </submittedName>
</protein>
<keyword evidence="2" id="KW-1185">Reference proteome</keyword>
<evidence type="ECO:0000313" key="1">
    <source>
        <dbReference type="EMBL" id="OKO90382.1"/>
    </source>
</evidence>